<dbReference type="STRING" id="349521.HCH_04828"/>
<evidence type="ECO:0000313" key="4">
    <source>
        <dbReference type="Proteomes" id="UP000000238"/>
    </source>
</evidence>
<dbReference type="RefSeq" id="WP_011398587.1">
    <property type="nucleotide sequence ID" value="NC_007645.1"/>
</dbReference>
<dbReference type="Pfam" id="PF13561">
    <property type="entry name" value="adh_short_C2"/>
    <property type="match status" value="1"/>
</dbReference>
<keyword evidence="2" id="KW-0560">Oxidoreductase</keyword>
<dbReference type="CDD" id="cd08930">
    <property type="entry name" value="SDR_c8"/>
    <property type="match status" value="1"/>
</dbReference>
<dbReference type="InterPro" id="IPR036291">
    <property type="entry name" value="NAD(P)-bd_dom_sf"/>
</dbReference>
<dbReference type="KEGG" id="hch:HCH_04828"/>
<dbReference type="EMBL" id="CP000155">
    <property type="protein sequence ID" value="ABC31522.1"/>
    <property type="molecule type" value="Genomic_DNA"/>
</dbReference>
<dbReference type="AlphaFoldDB" id="Q2SCV2"/>
<organism evidence="3 4">
    <name type="scientific">Hahella chejuensis (strain KCTC 2396)</name>
    <dbReference type="NCBI Taxonomy" id="349521"/>
    <lineage>
        <taxon>Bacteria</taxon>
        <taxon>Pseudomonadati</taxon>
        <taxon>Pseudomonadota</taxon>
        <taxon>Gammaproteobacteria</taxon>
        <taxon>Oceanospirillales</taxon>
        <taxon>Hahellaceae</taxon>
        <taxon>Hahella</taxon>
    </lineage>
</organism>
<name>Q2SCV2_HAHCH</name>
<reference evidence="3 4" key="1">
    <citation type="journal article" date="2005" name="Nucleic Acids Res.">
        <title>Genomic blueprint of Hahella chejuensis, a marine microbe producing an algicidal agent.</title>
        <authorList>
            <person name="Jeong H."/>
            <person name="Yim J.H."/>
            <person name="Lee C."/>
            <person name="Choi S.-H."/>
            <person name="Park Y.K."/>
            <person name="Yoon S.H."/>
            <person name="Hur C.-G."/>
            <person name="Kang H.-Y."/>
            <person name="Kim D."/>
            <person name="Lee H.H."/>
            <person name="Park K.H."/>
            <person name="Park S.-H."/>
            <person name="Park H.-S."/>
            <person name="Lee H.K."/>
            <person name="Oh T.K."/>
            <person name="Kim J.F."/>
        </authorList>
    </citation>
    <scope>NUCLEOTIDE SEQUENCE [LARGE SCALE GENOMIC DNA]</scope>
    <source>
        <strain evidence="3 4">KCTC 2396</strain>
    </source>
</reference>
<protein>
    <submittedName>
        <fullName evidence="3">Short-chain alcohol dehydrogenase-like protein</fullName>
    </submittedName>
</protein>
<evidence type="ECO:0000256" key="2">
    <source>
        <dbReference type="ARBA" id="ARBA00023002"/>
    </source>
</evidence>
<proteinExistence type="inferred from homology"/>
<dbReference type="InterPro" id="IPR002347">
    <property type="entry name" value="SDR_fam"/>
</dbReference>
<dbReference type="eggNOG" id="COG1028">
    <property type="taxonomic scope" value="Bacteria"/>
</dbReference>
<dbReference type="GO" id="GO:0016616">
    <property type="term" value="F:oxidoreductase activity, acting on the CH-OH group of donors, NAD or NADP as acceptor"/>
    <property type="evidence" value="ECO:0007669"/>
    <property type="project" value="TreeGrafter"/>
</dbReference>
<keyword evidence="4" id="KW-1185">Reference proteome</keyword>
<dbReference type="PRINTS" id="PR00081">
    <property type="entry name" value="GDHRDH"/>
</dbReference>
<gene>
    <name evidence="3" type="ordered locus">HCH_04828</name>
</gene>
<dbReference type="Gene3D" id="3.40.50.720">
    <property type="entry name" value="NAD(P)-binding Rossmann-like Domain"/>
    <property type="match status" value="1"/>
</dbReference>
<dbReference type="Proteomes" id="UP000000238">
    <property type="component" value="Chromosome"/>
</dbReference>
<dbReference type="PANTHER" id="PTHR42760">
    <property type="entry name" value="SHORT-CHAIN DEHYDROGENASES/REDUCTASES FAMILY MEMBER"/>
    <property type="match status" value="1"/>
</dbReference>
<sequence>MKQLEGKVVVITGGCGLLGGKFCHAVLQAGGRVAVADIDLSQAESFAESLQSEFGREAACAVQCDITDKESILNAIAETERAMGAINALVNSAYPRNKHYGRHFFDVEYEDFCGNLSLHLGGYFLASQQFARHFVAQGGGAIVNIASIYGVTAPRFDIYQGTTMTMPVEYAAIKSALIHLTRYMAKYLRGTGVKVNAISPGGIADGQPEAFLQAYAEYCSEKGMLDPDDICGALVFLLSDASRYINGGNLIVDDGFCL</sequence>
<dbReference type="OrthoDB" id="7301144at2"/>
<dbReference type="PANTHER" id="PTHR42760:SF133">
    <property type="entry name" value="3-OXOACYL-[ACYL-CARRIER-PROTEIN] REDUCTASE"/>
    <property type="match status" value="1"/>
</dbReference>
<dbReference type="SUPFAM" id="SSF51735">
    <property type="entry name" value="NAD(P)-binding Rossmann-fold domains"/>
    <property type="match status" value="1"/>
</dbReference>
<dbReference type="NCBIfam" id="NF006619">
    <property type="entry name" value="PRK09186.1"/>
    <property type="match status" value="1"/>
</dbReference>
<accession>Q2SCV2</accession>
<evidence type="ECO:0000256" key="1">
    <source>
        <dbReference type="ARBA" id="ARBA00006484"/>
    </source>
</evidence>
<dbReference type="HOGENOM" id="CLU_010194_1_1_6"/>
<comment type="similarity">
    <text evidence="1">Belongs to the short-chain dehydrogenases/reductases (SDR) family.</text>
</comment>
<evidence type="ECO:0000313" key="3">
    <source>
        <dbReference type="EMBL" id="ABC31522.1"/>
    </source>
</evidence>
<dbReference type="PRINTS" id="PR00080">
    <property type="entry name" value="SDRFAMILY"/>
</dbReference>